<evidence type="ECO:0000313" key="1">
    <source>
        <dbReference type="EMBL" id="QLQ31718.1"/>
    </source>
</evidence>
<protein>
    <submittedName>
        <fullName evidence="1">Uncharacterized protein</fullName>
    </submittedName>
</protein>
<keyword evidence="2" id="KW-1185">Reference proteome</keyword>
<proteinExistence type="predicted"/>
<evidence type="ECO:0000313" key="2">
    <source>
        <dbReference type="Proteomes" id="UP000510621"/>
    </source>
</evidence>
<accession>A0A7L6ARL1</accession>
<dbReference type="EMBL" id="CP059265">
    <property type="protein sequence ID" value="QLQ31718.1"/>
    <property type="molecule type" value="Genomic_DNA"/>
</dbReference>
<reference evidence="1" key="1">
    <citation type="submission" date="2020-06" db="EMBL/GenBank/DDBJ databases">
        <title>Analysis procedures for assessing recovery of high quality, complete, closed genomes from Nanopore long read metagenome sequencing.</title>
        <authorList>
            <person name="Bessarab I."/>
            <person name="Arumugam K."/>
            <person name="Haryono M."/>
            <person name="Liu X."/>
            <person name="Roy S."/>
            <person name="Zuniga-Montanez R.E."/>
            <person name="Qiu G."/>
            <person name="Drautz-Moses D.I."/>
            <person name="Law Y.Y."/>
            <person name="Wuertz S."/>
            <person name="Lauro F.M."/>
            <person name="Huson D.H."/>
            <person name="Williams R.B."/>
        </authorList>
    </citation>
    <scope>NUCLEOTIDE SEQUENCE [LARGE SCALE GENOMIC DNA]</scope>
    <source>
        <strain evidence="1">SSD2</strain>
    </source>
</reference>
<name>A0A7L6ARL1_9GAMM</name>
<dbReference type="KEGG" id="this:HZT40_09060"/>
<dbReference type="AlphaFoldDB" id="A0A7L6ARL1"/>
<organism evidence="1 2">
    <name type="scientific">Candidatus Thiothrix singaporensis</name>
    <dbReference type="NCBI Taxonomy" id="2799669"/>
    <lineage>
        <taxon>Bacteria</taxon>
        <taxon>Pseudomonadati</taxon>
        <taxon>Pseudomonadota</taxon>
        <taxon>Gammaproteobacteria</taxon>
        <taxon>Thiotrichales</taxon>
        <taxon>Thiotrichaceae</taxon>
        <taxon>Thiothrix</taxon>
    </lineage>
</organism>
<dbReference type="Proteomes" id="UP000510621">
    <property type="component" value="Chromosome"/>
</dbReference>
<gene>
    <name evidence="1" type="ORF">HZT40_09060</name>
</gene>
<sequence>MQQIEMLKTLANKPDKEINLSDIPEAAQDAWKDTVPGEFPVSNNPSQTG</sequence>